<organism evidence="1">
    <name type="scientific">Haptolina ericina</name>
    <dbReference type="NCBI Taxonomy" id="156174"/>
    <lineage>
        <taxon>Eukaryota</taxon>
        <taxon>Haptista</taxon>
        <taxon>Haptophyta</taxon>
        <taxon>Prymnesiophyceae</taxon>
        <taxon>Prymnesiales</taxon>
        <taxon>Prymnesiaceae</taxon>
        <taxon>Haptolina</taxon>
    </lineage>
</organism>
<sequence length="103" mass="11751">MAYLDDAPIILLQPFEVRASRHKSPARADAVLKNEYASAVRLEEVMKQCRDPERVARLAALATCNEVHLLFTACEVFVYDTRSNWFLISTAYAQMHPRLALLQ</sequence>
<dbReference type="EMBL" id="HBHX01029637">
    <property type="protein sequence ID" value="CAE0115821.1"/>
    <property type="molecule type" value="Transcribed_RNA"/>
</dbReference>
<accession>A0A7S3AUJ0</accession>
<name>A0A7S3AUJ0_9EUKA</name>
<proteinExistence type="predicted"/>
<protein>
    <submittedName>
        <fullName evidence="1">Uncharacterized protein</fullName>
    </submittedName>
</protein>
<gene>
    <name evidence="1" type="ORF">HERI1096_LOCUS16506</name>
</gene>
<reference evidence="1" key="1">
    <citation type="submission" date="2021-01" db="EMBL/GenBank/DDBJ databases">
        <authorList>
            <person name="Corre E."/>
            <person name="Pelletier E."/>
            <person name="Niang G."/>
            <person name="Scheremetjew M."/>
            <person name="Finn R."/>
            <person name="Kale V."/>
            <person name="Holt S."/>
            <person name="Cochrane G."/>
            <person name="Meng A."/>
            <person name="Brown T."/>
            <person name="Cohen L."/>
        </authorList>
    </citation>
    <scope>NUCLEOTIDE SEQUENCE</scope>
    <source>
        <strain evidence="1">CCMP281</strain>
    </source>
</reference>
<dbReference type="AlphaFoldDB" id="A0A7S3AUJ0"/>
<evidence type="ECO:0000313" key="1">
    <source>
        <dbReference type="EMBL" id="CAE0115821.1"/>
    </source>
</evidence>